<proteinExistence type="predicted"/>
<accession>A0A034UZ07</accession>
<evidence type="ECO:0000313" key="2">
    <source>
        <dbReference type="EMBL" id="JAC36186.1"/>
    </source>
</evidence>
<dbReference type="EMBL" id="GAKP01022766">
    <property type="protein sequence ID" value="JAC36186.1"/>
    <property type="molecule type" value="Transcribed_RNA"/>
</dbReference>
<organism evidence="2">
    <name type="scientific">Bactrocera dorsalis</name>
    <name type="common">Oriental fruit fly</name>
    <name type="synonym">Dacus dorsalis</name>
    <dbReference type="NCBI Taxonomy" id="27457"/>
    <lineage>
        <taxon>Eukaryota</taxon>
        <taxon>Metazoa</taxon>
        <taxon>Ecdysozoa</taxon>
        <taxon>Arthropoda</taxon>
        <taxon>Hexapoda</taxon>
        <taxon>Insecta</taxon>
        <taxon>Pterygota</taxon>
        <taxon>Neoptera</taxon>
        <taxon>Endopterygota</taxon>
        <taxon>Diptera</taxon>
        <taxon>Brachycera</taxon>
        <taxon>Muscomorpha</taxon>
        <taxon>Tephritoidea</taxon>
        <taxon>Tephritidae</taxon>
        <taxon>Bactrocera</taxon>
        <taxon>Bactrocera</taxon>
    </lineage>
</organism>
<protein>
    <submittedName>
        <fullName evidence="2">Uncharacterized protein</fullName>
    </submittedName>
</protein>
<name>A0A034UZ07_BACDO</name>
<keyword evidence="1" id="KW-1133">Transmembrane helix</keyword>
<keyword evidence="1" id="KW-0812">Transmembrane</keyword>
<dbReference type="AlphaFoldDB" id="A0A034UZ07"/>
<sequence>MLGCKRGQRPKPAVHSGLLNSSWSVQKAMKSKISDKRAREIASRSSRVQKALLFGWLPIAGGFCCSFAAKLLGLLREFWADDSCFAMHVVAVQRQCNYMCDFIVFM</sequence>
<keyword evidence="1" id="KW-0472">Membrane</keyword>
<evidence type="ECO:0000256" key="1">
    <source>
        <dbReference type="SAM" id="Phobius"/>
    </source>
</evidence>
<reference evidence="2" key="1">
    <citation type="journal article" date="2014" name="BMC Genomics">
        <title>Characterizing the developmental transcriptome of the oriental fruit fly, Bactrocera dorsalis (Diptera: Tephritidae) through comparative genomic analysis with Drosophila melanogaster utilizing modENCODE datasets.</title>
        <authorList>
            <person name="Geib S.M."/>
            <person name="Calla B."/>
            <person name="Hall B."/>
            <person name="Hou S."/>
            <person name="Manoukis N.C."/>
        </authorList>
    </citation>
    <scope>NUCLEOTIDE SEQUENCE</scope>
    <source>
        <strain evidence="2">Punador</strain>
    </source>
</reference>
<feature type="transmembrane region" description="Helical" evidence="1">
    <location>
        <begin position="51"/>
        <end position="69"/>
    </location>
</feature>